<evidence type="ECO:0000256" key="3">
    <source>
        <dbReference type="ARBA" id="ARBA00023274"/>
    </source>
</evidence>
<feature type="compositionally biased region" description="Basic residues" evidence="6">
    <location>
        <begin position="112"/>
        <end position="121"/>
    </location>
</feature>
<keyword evidence="2" id="KW-0689">Ribosomal protein</keyword>
<evidence type="ECO:0000313" key="9">
    <source>
        <dbReference type="Proteomes" id="UP001292094"/>
    </source>
</evidence>
<dbReference type="GO" id="GO:0005840">
    <property type="term" value="C:ribosome"/>
    <property type="evidence" value="ECO:0007669"/>
    <property type="project" value="UniProtKB-KW"/>
</dbReference>
<accession>A0AAE1QG78</accession>
<evidence type="ECO:0000256" key="5">
    <source>
        <dbReference type="ARBA" id="ARBA00035330"/>
    </source>
</evidence>
<gene>
    <name evidence="8" type="ORF">Pmani_003617</name>
</gene>
<comment type="similarity">
    <text evidence="1">Belongs to the eukaryotic ribosomal protein eL28 family.</text>
</comment>
<feature type="region of interest" description="Disordered" evidence="6">
    <location>
        <begin position="104"/>
        <end position="135"/>
    </location>
</feature>
<reference evidence="8" key="1">
    <citation type="submission" date="2023-11" db="EMBL/GenBank/DDBJ databases">
        <title>Genome assemblies of two species of porcelain crab, Petrolisthes cinctipes and Petrolisthes manimaculis (Anomura: Porcellanidae).</title>
        <authorList>
            <person name="Angst P."/>
        </authorList>
    </citation>
    <scope>NUCLEOTIDE SEQUENCE</scope>
    <source>
        <strain evidence="8">PB745_02</strain>
        <tissue evidence="8">Gill</tissue>
    </source>
</reference>
<dbReference type="Proteomes" id="UP001292094">
    <property type="component" value="Unassembled WGS sequence"/>
</dbReference>
<evidence type="ECO:0000256" key="6">
    <source>
        <dbReference type="SAM" id="MobiDB-lite"/>
    </source>
</evidence>
<feature type="domain" description="Ribosomal eL28/Mak16" evidence="7">
    <location>
        <begin position="2"/>
        <end position="105"/>
    </location>
</feature>
<evidence type="ECO:0000256" key="1">
    <source>
        <dbReference type="ARBA" id="ARBA00007926"/>
    </source>
</evidence>
<organism evidence="8 9">
    <name type="scientific">Petrolisthes manimaculis</name>
    <dbReference type="NCBI Taxonomy" id="1843537"/>
    <lineage>
        <taxon>Eukaryota</taxon>
        <taxon>Metazoa</taxon>
        <taxon>Ecdysozoa</taxon>
        <taxon>Arthropoda</taxon>
        <taxon>Crustacea</taxon>
        <taxon>Multicrustacea</taxon>
        <taxon>Malacostraca</taxon>
        <taxon>Eumalacostraca</taxon>
        <taxon>Eucarida</taxon>
        <taxon>Decapoda</taxon>
        <taxon>Pleocyemata</taxon>
        <taxon>Anomura</taxon>
        <taxon>Galatheoidea</taxon>
        <taxon>Porcellanidae</taxon>
        <taxon>Petrolisthes</taxon>
    </lineage>
</organism>
<dbReference type="GO" id="GO:0006412">
    <property type="term" value="P:translation"/>
    <property type="evidence" value="ECO:0007669"/>
    <property type="project" value="InterPro"/>
</dbReference>
<evidence type="ECO:0000313" key="8">
    <source>
        <dbReference type="EMBL" id="KAK4325841.1"/>
    </source>
</evidence>
<dbReference type="FunFam" id="3.30.390.110:FF:000002">
    <property type="entry name" value="60S ribosomal protein L28"/>
    <property type="match status" value="1"/>
</dbReference>
<dbReference type="AlphaFoldDB" id="A0AAE1QG78"/>
<dbReference type="InterPro" id="IPR029004">
    <property type="entry name" value="Ribosomal_eL28/Mak16"/>
</dbReference>
<keyword evidence="3" id="KW-0687">Ribonucleoprotein</keyword>
<name>A0AAE1QG78_9EUCA</name>
<sequence>MKRRDVGKPFSTEPFNLKNVHSPRYTGLCKQRVLGVDPAKDGKGIVFSFRTKKHKNKPGKNIVKTTIKSDPRKTLLTVKNFINKNNYRKDLRMAALRRTSAILRSQQAQPFRKIRGRRGRRDRVAQPVKTTKKPQ</sequence>
<dbReference type="GO" id="GO:0003735">
    <property type="term" value="F:structural constituent of ribosome"/>
    <property type="evidence" value="ECO:0007669"/>
    <property type="project" value="InterPro"/>
</dbReference>
<evidence type="ECO:0000259" key="7">
    <source>
        <dbReference type="Pfam" id="PF01778"/>
    </source>
</evidence>
<dbReference type="EMBL" id="JAWZYT010000261">
    <property type="protein sequence ID" value="KAK4325841.1"/>
    <property type="molecule type" value="Genomic_DNA"/>
</dbReference>
<evidence type="ECO:0000256" key="4">
    <source>
        <dbReference type="ARBA" id="ARBA00035223"/>
    </source>
</evidence>
<dbReference type="Gene3D" id="3.30.390.110">
    <property type="match status" value="1"/>
</dbReference>
<dbReference type="PANTHER" id="PTHR10544">
    <property type="entry name" value="60S RIBOSOMAL PROTEIN L28"/>
    <property type="match status" value="1"/>
</dbReference>
<evidence type="ECO:0000256" key="2">
    <source>
        <dbReference type="ARBA" id="ARBA00022980"/>
    </source>
</evidence>
<proteinExistence type="inferred from homology"/>
<protein>
    <recommendedName>
        <fullName evidence="4">Large ribosomal subunit protein eL28</fullName>
    </recommendedName>
    <alternativeName>
        <fullName evidence="5">60S ribosomal protein L28</fullName>
    </alternativeName>
</protein>
<dbReference type="InterPro" id="IPR002672">
    <property type="entry name" value="Ribosomal_eL28"/>
</dbReference>
<comment type="caution">
    <text evidence="8">The sequence shown here is derived from an EMBL/GenBank/DDBJ whole genome shotgun (WGS) entry which is preliminary data.</text>
</comment>
<dbReference type="GO" id="GO:1990904">
    <property type="term" value="C:ribonucleoprotein complex"/>
    <property type="evidence" value="ECO:0007669"/>
    <property type="project" value="UniProtKB-KW"/>
</dbReference>
<keyword evidence="9" id="KW-1185">Reference proteome</keyword>
<dbReference type="Pfam" id="PF01778">
    <property type="entry name" value="Ribosomal_L28e"/>
    <property type="match status" value="1"/>
</dbReference>